<dbReference type="EMBL" id="JAYMYQ010000005">
    <property type="protein sequence ID" value="KAK7330073.1"/>
    <property type="molecule type" value="Genomic_DNA"/>
</dbReference>
<evidence type="ECO:0000313" key="1">
    <source>
        <dbReference type="EMBL" id="KAK7330073.1"/>
    </source>
</evidence>
<reference evidence="1 2" key="1">
    <citation type="submission" date="2024-01" db="EMBL/GenBank/DDBJ databases">
        <title>The genomes of 5 underutilized Papilionoideae crops provide insights into root nodulation and disease resistanc.</title>
        <authorList>
            <person name="Jiang F."/>
        </authorList>
    </citation>
    <scope>NUCLEOTIDE SEQUENCE [LARGE SCALE GENOMIC DNA]</scope>
    <source>
        <strain evidence="1">LVBAO_FW01</strain>
        <tissue evidence="1">Leaves</tissue>
    </source>
</reference>
<accession>A0AAN9L989</accession>
<gene>
    <name evidence="1" type="ORF">VNO77_24258</name>
</gene>
<proteinExistence type="predicted"/>
<sequence length="224" mass="24969">MRERRRGDGVCVCVGDCRHHHRHHRSVYKKNFFPTTFCVGDGNGTLSLRFPTLLSLSSSSSVERSIKMVKSIFECNPITLSLSRLRSEIDSYMDEQWFYNRWVSLEGVYLREKGKSEWGGGLLGESQASTSCIRPIVSGLSTQEMPLDAVGNLWKVPATVKTSTGMGDNSNKKKSGKPIMRLTGSCQLCEGAGCLGSLTFTLPHRLLLFMTIVVVKLGFARNRR</sequence>
<dbReference type="AlphaFoldDB" id="A0AAN9L989"/>
<dbReference type="Proteomes" id="UP001367508">
    <property type="component" value="Unassembled WGS sequence"/>
</dbReference>
<evidence type="ECO:0000313" key="2">
    <source>
        <dbReference type="Proteomes" id="UP001367508"/>
    </source>
</evidence>
<protein>
    <submittedName>
        <fullName evidence="1">Uncharacterized protein</fullName>
    </submittedName>
</protein>
<organism evidence="1 2">
    <name type="scientific">Canavalia gladiata</name>
    <name type="common">Sword bean</name>
    <name type="synonym">Dolichos gladiatus</name>
    <dbReference type="NCBI Taxonomy" id="3824"/>
    <lineage>
        <taxon>Eukaryota</taxon>
        <taxon>Viridiplantae</taxon>
        <taxon>Streptophyta</taxon>
        <taxon>Embryophyta</taxon>
        <taxon>Tracheophyta</taxon>
        <taxon>Spermatophyta</taxon>
        <taxon>Magnoliopsida</taxon>
        <taxon>eudicotyledons</taxon>
        <taxon>Gunneridae</taxon>
        <taxon>Pentapetalae</taxon>
        <taxon>rosids</taxon>
        <taxon>fabids</taxon>
        <taxon>Fabales</taxon>
        <taxon>Fabaceae</taxon>
        <taxon>Papilionoideae</taxon>
        <taxon>50 kb inversion clade</taxon>
        <taxon>NPAAA clade</taxon>
        <taxon>indigoferoid/millettioid clade</taxon>
        <taxon>Phaseoleae</taxon>
        <taxon>Canavalia</taxon>
    </lineage>
</organism>
<name>A0AAN9L989_CANGL</name>
<comment type="caution">
    <text evidence="1">The sequence shown here is derived from an EMBL/GenBank/DDBJ whole genome shotgun (WGS) entry which is preliminary data.</text>
</comment>
<keyword evidence="2" id="KW-1185">Reference proteome</keyword>